<keyword evidence="1" id="KW-0812">Transmembrane</keyword>
<accession>A0A1E4RYH7</accession>
<evidence type="ECO:0000256" key="1">
    <source>
        <dbReference type="SAM" id="Phobius"/>
    </source>
</evidence>
<keyword evidence="1" id="KW-1133">Transmembrane helix</keyword>
<dbReference type="Proteomes" id="UP000094389">
    <property type="component" value="Unassembled WGS sequence"/>
</dbReference>
<organism evidence="2 3">
    <name type="scientific">Cyberlindnera jadinii (strain ATCC 18201 / CBS 1600 / BCRC 20928 / JCM 3617 / NBRC 0987 / NRRL Y-1542)</name>
    <name type="common">Torula yeast</name>
    <name type="synonym">Candida utilis</name>
    <dbReference type="NCBI Taxonomy" id="983966"/>
    <lineage>
        <taxon>Eukaryota</taxon>
        <taxon>Fungi</taxon>
        <taxon>Dikarya</taxon>
        <taxon>Ascomycota</taxon>
        <taxon>Saccharomycotina</taxon>
        <taxon>Saccharomycetes</taxon>
        <taxon>Phaffomycetales</taxon>
        <taxon>Phaffomycetaceae</taxon>
        <taxon>Cyberlindnera</taxon>
    </lineage>
</organism>
<protein>
    <submittedName>
        <fullName evidence="2">Uncharacterized protein</fullName>
    </submittedName>
</protein>
<sequence>MLVLQLLACCVKIVAWRVEQRVLLWLAWCMACACLVIWLLRVCWSAHGLIPPLLPHPRCVGSAGWVIATVESTRLKFQHPSKTARGWNPLAADVLGIACRLEVLNHPVYRAS</sequence>
<dbReference type="AlphaFoldDB" id="A0A1E4RYH7"/>
<dbReference type="GeneID" id="30991962"/>
<keyword evidence="3" id="KW-1185">Reference proteome</keyword>
<proteinExistence type="predicted"/>
<evidence type="ECO:0000313" key="2">
    <source>
        <dbReference type="EMBL" id="ODV72342.1"/>
    </source>
</evidence>
<dbReference type="EMBL" id="KV453935">
    <property type="protein sequence ID" value="ODV72342.1"/>
    <property type="molecule type" value="Genomic_DNA"/>
</dbReference>
<name>A0A1E4RYH7_CYBJN</name>
<dbReference type="RefSeq" id="XP_020069381.1">
    <property type="nucleotide sequence ID" value="XM_020217566.1"/>
</dbReference>
<keyword evidence="1" id="KW-0472">Membrane</keyword>
<evidence type="ECO:0000313" key="3">
    <source>
        <dbReference type="Proteomes" id="UP000094389"/>
    </source>
</evidence>
<feature type="transmembrane region" description="Helical" evidence="1">
    <location>
        <begin position="25"/>
        <end position="44"/>
    </location>
</feature>
<reference evidence="2 3" key="1">
    <citation type="journal article" date="2016" name="Proc. Natl. Acad. Sci. U.S.A.">
        <title>Comparative genomics of biotechnologically important yeasts.</title>
        <authorList>
            <person name="Riley R."/>
            <person name="Haridas S."/>
            <person name="Wolfe K.H."/>
            <person name="Lopes M.R."/>
            <person name="Hittinger C.T."/>
            <person name="Goeker M."/>
            <person name="Salamov A.A."/>
            <person name="Wisecaver J.H."/>
            <person name="Long T.M."/>
            <person name="Calvey C.H."/>
            <person name="Aerts A.L."/>
            <person name="Barry K.W."/>
            <person name="Choi C."/>
            <person name="Clum A."/>
            <person name="Coughlan A.Y."/>
            <person name="Deshpande S."/>
            <person name="Douglass A.P."/>
            <person name="Hanson S.J."/>
            <person name="Klenk H.-P."/>
            <person name="LaButti K.M."/>
            <person name="Lapidus A."/>
            <person name="Lindquist E.A."/>
            <person name="Lipzen A.M."/>
            <person name="Meier-Kolthoff J.P."/>
            <person name="Ohm R.A."/>
            <person name="Otillar R.P."/>
            <person name="Pangilinan J.L."/>
            <person name="Peng Y."/>
            <person name="Rokas A."/>
            <person name="Rosa C.A."/>
            <person name="Scheuner C."/>
            <person name="Sibirny A.A."/>
            <person name="Slot J.C."/>
            <person name="Stielow J.B."/>
            <person name="Sun H."/>
            <person name="Kurtzman C.P."/>
            <person name="Blackwell M."/>
            <person name="Grigoriev I.V."/>
            <person name="Jeffries T.W."/>
        </authorList>
    </citation>
    <scope>NUCLEOTIDE SEQUENCE [LARGE SCALE GENOMIC DNA]</scope>
    <source>
        <strain evidence="3">ATCC 18201 / CBS 1600 / BCRC 20928 / JCM 3617 / NBRC 0987 / NRRL Y-1542</strain>
    </source>
</reference>
<gene>
    <name evidence="2" type="ORF">CYBJADRAFT_19807</name>
</gene>